<dbReference type="AlphaFoldDB" id="B0RPZ8"/>
<name>B0RPZ8_XANCB</name>
<proteinExistence type="predicted"/>
<protein>
    <submittedName>
        <fullName evidence="1">Uncharacterized protein</fullName>
    </submittedName>
</protein>
<dbReference type="Proteomes" id="UP000001188">
    <property type="component" value="Chromosome"/>
</dbReference>
<evidence type="ECO:0000313" key="2">
    <source>
        <dbReference type="Proteomes" id="UP000001188"/>
    </source>
</evidence>
<reference evidence="1 2" key="1">
    <citation type="journal article" date="2008" name="J. Biotechnol.">
        <title>The genome of Xanthomonas campestris pv. campestris B100 and its use for the reconstruction of metabolic pathways involved in xanthan biosynthesis.</title>
        <authorList>
            <person name="Vorholter F.J."/>
            <person name="Schneiker S."/>
            <person name="Goesmann A."/>
            <person name="Krause L."/>
            <person name="Bekel T."/>
            <person name="Kaiser O."/>
            <person name="Linke B."/>
            <person name="Patschkowski T."/>
            <person name="Ruckert C."/>
            <person name="Schmid J."/>
            <person name="Sidhu V.K."/>
            <person name="Sieber V."/>
            <person name="Tauch A."/>
            <person name="Watt S.A."/>
            <person name="Weisshaar B."/>
            <person name="Becker A."/>
            <person name="Niehaus K."/>
            <person name="Puhler A."/>
        </authorList>
    </citation>
    <scope>NUCLEOTIDE SEQUENCE [LARGE SCALE GENOMIC DNA]</scope>
    <source>
        <strain evidence="1 2">B100</strain>
    </source>
</reference>
<dbReference type="KEGG" id="xca:xcc-b100_1185"/>
<gene>
    <name evidence="1" type="ORF">XCCB100_1185</name>
</gene>
<sequence>MQASWDRLIRAVACAMTTLHQPHNSISYQSDPYEHARAPASKIDSKDHYCFRDFSVICGNQFGRRKAFEIRLSNDSDDLLHRWRARPDRDL</sequence>
<accession>B0RPZ8</accession>
<dbReference type="HOGENOM" id="CLU_2426246_0_0_6"/>
<organism evidence="1 2">
    <name type="scientific">Xanthomonas campestris pv. campestris (strain B100)</name>
    <dbReference type="NCBI Taxonomy" id="509169"/>
    <lineage>
        <taxon>Bacteria</taxon>
        <taxon>Pseudomonadati</taxon>
        <taxon>Pseudomonadota</taxon>
        <taxon>Gammaproteobacteria</taxon>
        <taxon>Lysobacterales</taxon>
        <taxon>Lysobacteraceae</taxon>
        <taxon>Xanthomonas</taxon>
    </lineage>
</organism>
<dbReference type="EMBL" id="AM920689">
    <property type="protein sequence ID" value="CAP50533.1"/>
    <property type="molecule type" value="Genomic_DNA"/>
</dbReference>
<evidence type="ECO:0000313" key="1">
    <source>
        <dbReference type="EMBL" id="CAP50533.1"/>
    </source>
</evidence>